<dbReference type="Proteomes" id="UP000009026">
    <property type="component" value="Chromosome"/>
</dbReference>
<proteinExistence type="predicted"/>
<keyword evidence="1" id="KW-0732">Signal</keyword>
<feature type="domain" description="DUF4114" evidence="2">
    <location>
        <begin position="485"/>
        <end position="507"/>
    </location>
</feature>
<dbReference type="eggNOG" id="COG3419">
    <property type="taxonomic scope" value="Bacteria"/>
</dbReference>
<dbReference type="OrthoDB" id="7156875at2"/>
<dbReference type="Pfam" id="PF13448">
    <property type="entry name" value="DUF4114"/>
    <property type="match status" value="1"/>
</dbReference>
<protein>
    <submittedName>
        <fullName evidence="3">Type IV fimbrial biogenesis protein PilY1</fullName>
    </submittedName>
</protein>
<gene>
    <name evidence="3" type="ORF">A176_006638</name>
</gene>
<evidence type="ECO:0000313" key="3">
    <source>
        <dbReference type="EMBL" id="AKQ69726.1"/>
    </source>
</evidence>
<feature type="chain" id="PRO_5005212258" evidence="1">
    <location>
        <begin position="22"/>
        <end position="1423"/>
    </location>
</feature>
<dbReference type="RefSeq" id="WP_002638079.1">
    <property type="nucleotide sequence ID" value="NZ_CP012109.1"/>
</dbReference>
<feature type="signal peptide" evidence="1">
    <location>
        <begin position="1"/>
        <end position="21"/>
    </location>
</feature>
<evidence type="ECO:0000259" key="2">
    <source>
        <dbReference type="Pfam" id="PF13448"/>
    </source>
</evidence>
<evidence type="ECO:0000313" key="4">
    <source>
        <dbReference type="Proteomes" id="UP000009026"/>
    </source>
</evidence>
<dbReference type="STRING" id="1297742.A176_006638"/>
<organism evidence="3 4">
    <name type="scientific">Pseudomyxococcus hansupus</name>
    <dbReference type="NCBI Taxonomy" id="1297742"/>
    <lineage>
        <taxon>Bacteria</taxon>
        <taxon>Pseudomonadati</taxon>
        <taxon>Myxococcota</taxon>
        <taxon>Myxococcia</taxon>
        <taxon>Myxococcales</taxon>
        <taxon>Cystobacterineae</taxon>
        <taxon>Myxococcaceae</taxon>
        <taxon>Pseudomyxococcus</taxon>
    </lineage>
</organism>
<sequence length="1423" mass="155081">MRTLSRTFAALALLTAPLAHAQTSQENPARLCEDQLDQNKQPEFSTDNLDIQESTILITSDSPARLQLNTNRTALNSEFIEFPFDQNVTINYVYESAGASHSLGYLYMDDLRDRGYVDANGNLLDTNRNGIFDLHEDLFNLAPRTGTKARPYIGQTRRCTRLFTSGGEEYSEPEIAMNQNCDATFVRNIDLADARPGLGGTWNRTDQIGAFVPNYPAAPIPWAQKPNRFSDRGLFPQIPNLLEPPSEANGHMGLGRMVFLLADDDGGLDTFQNLAPVEDRGHFSEGIPDYDVSRYDPRGLVRANNPDDGITAYDRTVDMGMVEGGKEVIFFIVAYYNNNHGPREGYVYPCLKQDPNGRCALHLRTSINVFFSKSAWNLDQNPEGGDVVAERNIGCQYLEGCNRDNPASTPTQACQIAGTNEYVCGWLDGPIEEWGTTLYRLANDDLFGNLVMPMEKVTIPRPPGVRNPMPHVIVGAPTTDPFRWILGFEDIPGGGDRDFNDVVFVINKQNGGSTRSATVSGDISPDIANDFVITKVRFKRQDDFAPQPRTCANGAPCFSEDVPGACTPEDGPEPTITYSLAVDCRVCEPNPDSGAIECVPNPNTPTWFPVNFPDTTPPTQEVELDIMAMGFTGSQLCWKVDITSPNELCRPIIDDVEVGYQAVRAGGYSRSSPSTVGNAIVWGINETPGSSWGREGTWPNTGMPSPGTRAYDGQKDFTVRGRVFFRSLYDPEDPSVTTAEQQWDAGRVMALSFGTNGHTSDPMTRKLFTMSAAGDRSTIADEMSDTSSASPLFPDSLCDLEHNGRFLYDLNNDGKCGTPSITVPDKHIADHTNDRNFLKEWLYGWEDHYTPGPSLQRRPWALGGINMSTVAISIPPYMDTWALSTRAGERDHYRRNFMEPLAERPTVAYLGTMNGYLHAFDAGAFRNSTNDACSPTAQVRGYFAAEAGCVSPGITPRNYGEGTDLFTYMPRMLLERYRNLYVRFNGSGNLPRPTMDASPSIANVDFGIPERQPWTRATSASKNQGAKTVLVSASGRNSPVVVALDVTNANDPWYPLPLWEFNLRDPATELAFSSAKISDPTIDLPDNSGSTHAPSIGRLTWGTETEGRWTTIVGTDFTPSSPSRAGALYLIDMKTGRPLDYGSSPGGARAGIITLDQGSGIAAETALIDLDRDGNYDVMYVPTTAGSVYRINLDQVNTSAPLGRKVKACKVASAPVTLSNHPDAATGQDPIYQQIHSNLGVSVIRNSGSPVIRFYFGTGDNPDEFSDGPADKSNYRYHLLAYEDIDPMGTGTCALLDPLWVQQLDPGQAVWGGVALAGDKVFATTAVGAAADICNLSETESGRYYESGLLPDGNNAPSLRSESLGGHGVNAPLVHDGHLIIPTALGEVQIKGNGRWNTGNANGGMARSKTLIYAPSTDGRIQQ</sequence>
<dbReference type="KEGG" id="mym:A176_006638"/>
<dbReference type="EMBL" id="CP012109">
    <property type="protein sequence ID" value="AKQ69726.1"/>
    <property type="molecule type" value="Genomic_DNA"/>
</dbReference>
<dbReference type="PATRIC" id="fig|1297742.4.peg.6735"/>
<evidence type="ECO:0000256" key="1">
    <source>
        <dbReference type="SAM" id="SignalP"/>
    </source>
</evidence>
<reference evidence="3 4" key="1">
    <citation type="journal article" date="2016" name="PLoS ONE">
        <title>Complete Genome Sequence and Comparative Genomics of a Novel Myxobacterium Myxococcus hansupus.</title>
        <authorList>
            <person name="Sharma G."/>
            <person name="Narwani T."/>
            <person name="Subramanian S."/>
        </authorList>
    </citation>
    <scope>NUCLEOTIDE SEQUENCE [LARGE SCALE GENOMIC DNA]</scope>
    <source>
        <strain evidence="4">mixupus</strain>
    </source>
</reference>
<keyword evidence="4" id="KW-1185">Reference proteome</keyword>
<name>A0A0H4X233_9BACT</name>
<dbReference type="InterPro" id="IPR025193">
    <property type="entry name" value="DUF4114"/>
</dbReference>
<accession>A0A0H4X233</accession>